<dbReference type="RefSeq" id="WP_062394513.1">
    <property type="nucleotide sequence ID" value="NZ_CP011853.1"/>
</dbReference>
<feature type="compositionally biased region" description="Acidic residues" evidence="1">
    <location>
        <begin position="270"/>
        <end position="283"/>
    </location>
</feature>
<feature type="compositionally biased region" description="Pro residues" evidence="1">
    <location>
        <begin position="108"/>
        <end position="120"/>
    </location>
</feature>
<dbReference type="Proteomes" id="UP000063789">
    <property type="component" value="Chromosome"/>
</dbReference>
<gene>
    <name evidence="2" type="ORF">ACH46_19805</name>
</gene>
<feature type="region of interest" description="Disordered" evidence="1">
    <location>
        <begin position="268"/>
        <end position="320"/>
    </location>
</feature>
<dbReference type="AlphaFoldDB" id="A0A0N9NKR8"/>
<dbReference type="OrthoDB" id="4578738at2"/>
<keyword evidence="3" id="KW-1185">Reference proteome</keyword>
<evidence type="ECO:0000256" key="1">
    <source>
        <dbReference type="SAM" id="MobiDB-lite"/>
    </source>
</evidence>
<feature type="region of interest" description="Disordered" evidence="1">
    <location>
        <begin position="103"/>
        <end position="196"/>
    </location>
</feature>
<sequence length="415" mass="43994">MRSGGCWSSVVATVQERAALRLTPTHDWLVACVLPAGHDGAHASDGAQQHAGRRRWLLWGDYARGAQNLADEFECSAQALDGAPCMFFAGHGGHHRYAAPLGEDFPANPSPQPFAAPPFPAQADSGRHEMRPSGPDGVGRHGGRDSIPSQAVPPEPRPVAPPWMPAAGPASPNPVGATAPRPHAGPAHLPPLPPEDESISVASLDALFAGMPSLKDLPHTELLAFPEGSFRSVAPSWPDSRGEYVAEHHLANPVDREVVVSGPDRFEPAEAQDDEIIDVEEVPDPARGRRRAKRDRSTEPTTGRHGAVVEAEPDPAAEDVPPGSCWMEVRPGAASVLTTPMVQVISSNDDPVRMGVPTARRRLAVDGDDLESVTSAVEDAADRLRALPEADGEVSAALQDVGQALARLSDILRNR</sequence>
<dbReference type="STRING" id="1136941.ACH46_19805"/>
<proteinExistence type="predicted"/>
<dbReference type="EMBL" id="CP011853">
    <property type="protein sequence ID" value="ALG86320.1"/>
    <property type="molecule type" value="Genomic_DNA"/>
</dbReference>
<reference evidence="3" key="1">
    <citation type="submission" date="2015-06" db="EMBL/GenBank/DDBJ databases">
        <title>Complete genome sequence and metabolic analysis of phthalate degradation pathway in Gordonia sp. QH-11.</title>
        <authorList>
            <person name="Jin D."/>
            <person name="Kong X."/>
            <person name="Bai Z."/>
        </authorList>
    </citation>
    <scope>NUCLEOTIDE SEQUENCE [LARGE SCALE GENOMIC DNA]</scope>
    <source>
        <strain evidence="3">QH-11</strain>
    </source>
</reference>
<reference evidence="2 3" key="2">
    <citation type="journal article" date="2017" name="Int. J. Syst. Evol. Microbiol.">
        <title>Gordonia phthalatica sp. nov., a di-n-butyl phthalate-degrading bacterium isolated from activated sludge.</title>
        <authorList>
            <person name="Jin D."/>
            <person name="Kong X."/>
            <person name="Jia M."/>
            <person name="Yu X."/>
            <person name="Wang X."/>
            <person name="Zhuang X."/>
            <person name="Deng Y."/>
            <person name="Bai Z."/>
        </authorList>
    </citation>
    <scope>NUCLEOTIDE SEQUENCE [LARGE SCALE GENOMIC DNA]</scope>
    <source>
        <strain evidence="2 3">QH-11</strain>
    </source>
</reference>
<feature type="compositionally biased region" description="Pro residues" evidence="1">
    <location>
        <begin position="151"/>
        <end position="164"/>
    </location>
</feature>
<organism evidence="2 3">
    <name type="scientific">Gordonia phthalatica</name>
    <dbReference type="NCBI Taxonomy" id="1136941"/>
    <lineage>
        <taxon>Bacteria</taxon>
        <taxon>Bacillati</taxon>
        <taxon>Actinomycetota</taxon>
        <taxon>Actinomycetes</taxon>
        <taxon>Mycobacteriales</taxon>
        <taxon>Gordoniaceae</taxon>
        <taxon>Gordonia</taxon>
    </lineage>
</organism>
<dbReference type="KEGG" id="goq:ACH46_19805"/>
<name>A0A0N9NKR8_9ACTN</name>
<accession>A0A0N9NKR8</accession>
<evidence type="ECO:0000313" key="2">
    <source>
        <dbReference type="EMBL" id="ALG86320.1"/>
    </source>
</evidence>
<dbReference type="PATRIC" id="fig|1136941.3.peg.4056"/>
<protein>
    <submittedName>
        <fullName evidence="2">Uncharacterized protein</fullName>
    </submittedName>
</protein>
<evidence type="ECO:0000313" key="3">
    <source>
        <dbReference type="Proteomes" id="UP000063789"/>
    </source>
</evidence>